<accession>A0ACC0Y576</accession>
<dbReference type="EMBL" id="CM047744">
    <property type="protein sequence ID" value="KAJ0028619.1"/>
    <property type="molecule type" value="Genomic_DNA"/>
</dbReference>
<evidence type="ECO:0000313" key="1">
    <source>
        <dbReference type="EMBL" id="KAJ0028619.1"/>
    </source>
</evidence>
<gene>
    <name evidence="1" type="ORF">Pint_34941</name>
</gene>
<keyword evidence="2" id="KW-1185">Reference proteome</keyword>
<evidence type="ECO:0000313" key="2">
    <source>
        <dbReference type="Proteomes" id="UP001163603"/>
    </source>
</evidence>
<comment type="caution">
    <text evidence="1">The sequence shown here is derived from an EMBL/GenBank/DDBJ whole genome shotgun (WGS) entry which is preliminary data.</text>
</comment>
<name>A0ACC0Y576_9ROSI</name>
<sequence length="89" mass="10602">MNKWRNWLCFKQLFLFPAKRILLKVASGFIHKNKGNRAALLSLYKDMESCREYEDIQVMWAMIHSSCPQNSSNTRRNKRPRPFCFPFCG</sequence>
<organism evidence="1 2">
    <name type="scientific">Pistacia integerrima</name>
    <dbReference type="NCBI Taxonomy" id="434235"/>
    <lineage>
        <taxon>Eukaryota</taxon>
        <taxon>Viridiplantae</taxon>
        <taxon>Streptophyta</taxon>
        <taxon>Embryophyta</taxon>
        <taxon>Tracheophyta</taxon>
        <taxon>Spermatophyta</taxon>
        <taxon>Magnoliopsida</taxon>
        <taxon>eudicotyledons</taxon>
        <taxon>Gunneridae</taxon>
        <taxon>Pentapetalae</taxon>
        <taxon>rosids</taxon>
        <taxon>malvids</taxon>
        <taxon>Sapindales</taxon>
        <taxon>Anacardiaceae</taxon>
        <taxon>Pistacia</taxon>
    </lineage>
</organism>
<reference evidence="2" key="1">
    <citation type="journal article" date="2023" name="G3 (Bethesda)">
        <title>Genome assembly and association tests identify interacting loci associated with vigor, precocity, and sex in interspecific pistachio rootstocks.</title>
        <authorList>
            <person name="Palmer W."/>
            <person name="Jacygrad E."/>
            <person name="Sagayaradj S."/>
            <person name="Cavanaugh K."/>
            <person name="Han R."/>
            <person name="Bertier L."/>
            <person name="Beede B."/>
            <person name="Kafkas S."/>
            <person name="Golino D."/>
            <person name="Preece J."/>
            <person name="Michelmore R."/>
        </authorList>
    </citation>
    <scope>NUCLEOTIDE SEQUENCE [LARGE SCALE GENOMIC DNA]</scope>
</reference>
<protein>
    <submittedName>
        <fullName evidence="1">Uncharacterized protein</fullName>
    </submittedName>
</protein>
<proteinExistence type="predicted"/>
<dbReference type="Proteomes" id="UP001163603">
    <property type="component" value="Chromosome 9"/>
</dbReference>